<name>A0ABM7BR40_9FLAO</name>
<gene>
    <name evidence="1" type="ORF">EG359_20145</name>
</gene>
<evidence type="ECO:0000313" key="1">
    <source>
        <dbReference type="EMBL" id="AZB01766.1"/>
    </source>
</evidence>
<keyword evidence="2" id="KW-1185">Reference proteome</keyword>
<accession>A0ABM7BR40</accession>
<proteinExistence type="predicted"/>
<organism evidence="1 2">
    <name type="scientific">Chryseobacterium joostei</name>
    <dbReference type="NCBI Taxonomy" id="112234"/>
    <lineage>
        <taxon>Bacteria</taxon>
        <taxon>Pseudomonadati</taxon>
        <taxon>Bacteroidota</taxon>
        <taxon>Flavobacteriia</taxon>
        <taxon>Flavobacteriales</taxon>
        <taxon>Weeksellaceae</taxon>
        <taxon>Chryseobacterium group</taxon>
        <taxon>Chryseobacterium</taxon>
    </lineage>
</organism>
<evidence type="ECO:0000313" key="2">
    <source>
        <dbReference type="Proteomes" id="UP000279541"/>
    </source>
</evidence>
<dbReference type="EMBL" id="CP033926">
    <property type="protein sequence ID" value="AZB01766.1"/>
    <property type="molecule type" value="Genomic_DNA"/>
</dbReference>
<sequence>MESFPVIRSNNIYKSKKTHKNCESFVALTVLSSNQFLADTDRILINLIDNFEFYMTSIFLNKQLDRNLISYKRFHAFKSNTLTK</sequence>
<reference evidence="1 2" key="1">
    <citation type="submission" date="2018-11" db="EMBL/GenBank/DDBJ databases">
        <title>Proposal to divide the Flavobacteriaceae and reorganize its genera based on Amino Acid Identity values calculated from whole genome sequences.</title>
        <authorList>
            <person name="Nicholson A.C."/>
            <person name="Gulvik C.A."/>
            <person name="Whitney A.M."/>
            <person name="Humrighouse B.W."/>
            <person name="Bell M."/>
            <person name="Holmes B."/>
            <person name="Steigerwalt A.G."/>
            <person name="Villarma A."/>
            <person name="Sheth M."/>
            <person name="Batra D."/>
            <person name="Pryor J."/>
            <person name="Bernardet J.-F."/>
            <person name="Hugo C."/>
            <person name="Kampfer P."/>
            <person name="Newman J."/>
            <person name="McQuiston J.R."/>
        </authorList>
    </citation>
    <scope>NUCLEOTIDE SEQUENCE [LARGE SCALE GENOMIC DNA]</scope>
    <source>
        <strain evidence="1 2">DSM 16927</strain>
    </source>
</reference>
<dbReference type="Proteomes" id="UP000279541">
    <property type="component" value="Chromosome"/>
</dbReference>
<protein>
    <submittedName>
        <fullName evidence="1">Uncharacterized protein</fullName>
    </submittedName>
</protein>